<dbReference type="Pfam" id="PF13374">
    <property type="entry name" value="TPR_10"/>
    <property type="match status" value="1"/>
</dbReference>
<reference evidence="1" key="2">
    <citation type="journal article" date="2022" name="Hortic Res">
        <title>The genome of Dioscorea zingiberensis sheds light on the biosynthesis, origin and evolution of the medicinally important diosgenin saponins.</title>
        <authorList>
            <person name="Li Y."/>
            <person name="Tan C."/>
            <person name="Li Z."/>
            <person name="Guo J."/>
            <person name="Li S."/>
            <person name="Chen X."/>
            <person name="Wang C."/>
            <person name="Dai X."/>
            <person name="Yang H."/>
            <person name="Song W."/>
            <person name="Hou L."/>
            <person name="Xu J."/>
            <person name="Tong Z."/>
            <person name="Xu A."/>
            <person name="Yuan X."/>
            <person name="Wang W."/>
            <person name="Yang Q."/>
            <person name="Chen L."/>
            <person name="Sun Z."/>
            <person name="Wang K."/>
            <person name="Pan B."/>
            <person name="Chen J."/>
            <person name="Bao Y."/>
            <person name="Liu F."/>
            <person name="Qi X."/>
            <person name="Gang D.R."/>
            <person name="Wen J."/>
            <person name="Li J."/>
        </authorList>
    </citation>
    <scope>NUCLEOTIDE SEQUENCE</scope>
    <source>
        <strain evidence="1">Dzin_1.0</strain>
    </source>
</reference>
<dbReference type="EMBL" id="JAGGNH010000010">
    <property type="protein sequence ID" value="KAJ0962460.1"/>
    <property type="molecule type" value="Genomic_DNA"/>
</dbReference>
<evidence type="ECO:0000313" key="2">
    <source>
        <dbReference type="Proteomes" id="UP001085076"/>
    </source>
</evidence>
<evidence type="ECO:0008006" key="3">
    <source>
        <dbReference type="Google" id="ProtNLM"/>
    </source>
</evidence>
<dbReference type="PANTHER" id="PTHR47868">
    <property type="entry name" value="OS05G0457700 PROTEIN"/>
    <property type="match status" value="1"/>
</dbReference>
<dbReference type="InterPro" id="IPR019734">
    <property type="entry name" value="TPR_rpt"/>
</dbReference>
<dbReference type="PANTHER" id="PTHR47868:SF2">
    <property type="entry name" value="OS05G0457700 PROTEIN"/>
    <property type="match status" value="1"/>
</dbReference>
<keyword evidence="2" id="KW-1185">Reference proteome</keyword>
<dbReference type="InterPro" id="IPR011990">
    <property type="entry name" value="TPR-like_helical_dom_sf"/>
</dbReference>
<protein>
    <recommendedName>
        <fullName evidence="3">MalT-like TPR region domain-containing protein</fullName>
    </recommendedName>
</protein>
<dbReference type="GO" id="GO:0005739">
    <property type="term" value="C:mitochondrion"/>
    <property type="evidence" value="ECO:0007669"/>
    <property type="project" value="TreeGrafter"/>
</dbReference>
<dbReference type="AlphaFoldDB" id="A0A9D5H3X1"/>
<reference evidence="1" key="1">
    <citation type="submission" date="2021-03" db="EMBL/GenBank/DDBJ databases">
        <authorList>
            <person name="Li Z."/>
            <person name="Yang C."/>
        </authorList>
    </citation>
    <scope>NUCLEOTIDE SEQUENCE</scope>
    <source>
        <strain evidence="1">Dzin_1.0</strain>
        <tissue evidence="1">Leaf</tissue>
    </source>
</reference>
<dbReference type="Proteomes" id="UP001085076">
    <property type="component" value="Miscellaneous, Linkage group lg10"/>
</dbReference>
<organism evidence="1 2">
    <name type="scientific">Dioscorea zingiberensis</name>
    <dbReference type="NCBI Taxonomy" id="325984"/>
    <lineage>
        <taxon>Eukaryota</taxon>
        <taxon>Viridiplantae</taxon>
        <taxon>Streptophyta</taxon>
        <taxon>Embryophyta</taxon>
        <taxon>Tracheophyta</taxon>
        <taxon>Spermatophyta</taxon>
        <taxon>Magnoliopsida</taxon>
        <taxon>Liliopsida</taxon>
        <taxon>Dioscoreales</taxon>
        <taxon>Dioscoreaceae</taxon>
        <taxon>Dioscorea</taxon>
    </lineage>
</organism>
<sequence>MTLVRSPSASRRQTGEETMLRRTLRRAAAQVPASSYPVSNPTVLRFFGTSGLASSQDETTVAHQMIQYALSHARSQRSGESYPQAMLVLEQGVSNLQARDEIPAEDAVGLLLLAMSTLLYERGELGDAMEKLQMVHQLEGPSLPIRVAALEGLMGLRLEKGEDNASRMLADDCFQLLKSRPESGPSSALDVLTSRAKAIKGLADLAFGELESAEMSFTEEGYNLDNGKDKKGNVILSYGEYLHATGNFSSAKDMYERAIKVFETKDGSDYSYPAATNMVPEEILMGAACALGQLLSQLGQFHDSEELLTKALNKAENHFGSTHPKVGVVLTCIALMYKQKARMEASSSILIQEGPYRKAMDLLKAPVNGSHVVRRDIVALARGRPPLLRFLGASSVRLYDANLIVLHVIPAPTSTLSSACPITASLLLLAILFFLSWLRSNVFPYPNISLITLGNEALAFTSSSLLASLPPPLPCLPQP</sequence>
<name>A0A9D5H3X1_9LILI</name>
<comment type="caution">
    <text evidence="1">The sequence shown here is derived from an EMBL/GenBank/DDBJ whole genome shotgun (WGS) entry which is preliminary data.</text>
</comment>
<proteinExistence type="predicted"/>
<gene>
    <name evidence="1" type="ORF">J5N97_030288</name>
</gene>
<dbReference type="OrthoDB" id="1892356at2759"/>
<dbReference type="Gene3D" id="1.25.40.10">
    <property type="entry name" value="Tetratricopeptide repeat domain"/>
    <property type="match status" value="1"/>
</dbReference>
<accession>A0A9D5H3X1</accession>
<dbReference type="SMART" id="SM00028">
    <property type="entry name" value="TPR"/>
    <property type="match status" value="2"/>
</dbReference>
<evidence type="ECO:0000313" key="1">
    <source>
        <dbReference type="EMBL" id="KAJ0962460.1"/>
    </source>
</evidence>
<dbReference type="SUPFAM" id="SSF48452">
    <property type="entry name" value="TPR-like"/>
    <property type="match status" value="1"/>
</dbReference>